<gene>
    <name evidence="8" type="ORF">EZI54_08305</name>
</gene>
<evidence type="ECO:0000256" key="1">
    <source>
        <dbReference type="ARBA" id="ARBA00009764"/>
    </source>
</evidence>
<keyword evidence="8" id="KW-0969">Cilium</keyword>
<sequence>MANISSLGIGSGVLTSDLVDQLVEAERKPTANRLDSKEKETQALISAYGTLRSAITELRLPMRQLSSVENLKAFSATSSNDDVEVSVDSASASRGNYTIQVDSLAQAQSLASGTFNDKDSTAIGTGRISLSVGGEVKNIDIDSSNNTLQGIADAINDAGIGANAGVIDTGNGYRLVLSSDETGTDNAIRISVNDGDGNNTDGSGLSQFVFNDTTQNLTETVAAKDAVVQVNGITITRSSNTIDNVVDGLTFDVKAEGVTSTVKVTQDTGAVADRVQSFVDKFNALQQTIQGLAGYNAETQTGGLLSGDATVRGIQNQLRSMLTGVVPGLENAGVRSLADVGITTDYKTGQLTFDAGKFQEQLTKHPDDVAALFGEQGRASDAQVEFISSNINTEPGEYSINVTQAATQGALTGANVGTGSVTVDSNNDNLSFKIDGETSVSIQLTAGTYTRDQLAAEIQTQLNSSGALSATGKKVQVDFDATSGALSFKSGTYGSESNVSITSVDTNSAADLGLSVATGTAGQDVAGTINGQRATGEGQVLFVEGTSKAAGMQVRITGDATGNRGTITYIEGLGERTVNMVTDMLSADGVIEARTDSLQDTLDDIADDREQLQARIDAYRDRLVSQFSAADKLISQLNSTKDYVTQQLAALAPNNNSKN</sequence>
<dbReference type="InterPro" id="IPR003481">
    <property type="entry name" value="FliD_N"/>
</dbReference>
<feature type="coiled-coil region" evidence="5">
    <location>
        <begin position="595"/>
        <end position="622"/>
    </location>
</feature>
<keyword evidence="8" id="KW-0282">Flagellum</keyword>
<comment type="subcellular location">
    <subcellularLocation>
        <location evidence="5">Secreted</location>
    </subcellularLocation>
    <subcellularLocation>
        <location evidence="5">Bacterial flagellum</location>
    </subcellularLocation>
</comment>
<dbReference type="InterPro" id="IPR040026">
    <property type="entry name" value="FliD"/>
</dbReference>
<evidence type="ECO:0000256" key="3">
    <source>
        <dbReference type="ARBA" id="ARBA00023054"/>
    </source>
</evidence>
<dbReference type="InterPro" id="IPR010809">
    <property type="entry name" value="FliD_C"/>
</dbReference>
<feature type="domain" description="Flagellar hook-associated protein 2 C-terminal" evidence="7">
    <location>
        <begin position="567"/>
        <end position="639"/>
    </location>
</feature>
<dbReference type="EMBL" id="SJDL01000010">
    <property type="protein sequence ID" value="TBW56645.1"/>
    <property type="molecule type" value="Genomic_DNA"/>
</dbReference>
<proteinExistence type="inferred from homology"/>
<keyword evidence="3 5" id="KW-0175">Coiled coil</keyword>
<evidence type="ECO:0000256" key="5">
    <source>
        <dbReference type="RuleBase" id="RU362066"/>
    </source>
</evidence>
<keyword evidence="8" id="KW-0966">Cell projection</keyword>
<accession>A0ABY1ZLF1</accession>
<dbReference type="PANTHER" id="PTHR30288">
    <property type="entry name" value="FLAGELLAR CAP/ASSEMBLY PROTEIN FLID"/>
    <property type="match status" value="1"/>
</dbReference>
<reference evidence="8 9" key="1">
    <citation type="submission" date="2019-02" db="EMBL/GenBank/DDBJ databases">
        <title>Marinobacter halodurans sp. nov., a marine bacterium isolated from sea tidal flat.</title>
        <authorList>
            <person name="Yoo Y."/>
            <person name="Lee D.W."/>
            <person name="Kim B.S."/>
            <person name="Kim J.-J."/>
        </authorList>
    </citation>
    <scope>NUCLEOTIDE SEQUENCE [LARGE SCALE GENOMIC DNA]</scope>
    <source>
        <strain evidence="8 9">YJ-S3-2</strain>
    </source>
</reference>
<keyword evidence="9" id="KW-1185">Reference proteome</keyword>
<comment type="function">
    <text evidence="5">Required for morphogenesis and for the elongation of the flagellar filament by facilitating polymerization of the flagellin monomers at the tip of growing filament. Forms a capping structure, which prevents flagellin subunits (transported through the central channel of the flagellum) from leaking out without polymerization at the distal end.</text>
</comment>
<protein>
    <recommendedName>
        <fullName evidence="5">Flagellar hook-associated protein 2</fullName>
        <shortName evidence="5">HAP2</shortName>
    </recommendedName>
    <alternativeName>
        <fullName evidence="5">Flagellar cap protein</fullName>
    </alternativeName>
</protein>
<evidence type="ECO:0000256" key="4">
    <source>
        <dbReference type="ARBA" id="ARBA00023143"/>
    </source>
</evidence>
<feature type="domain" description="Flagellar hook-associated protein 2 N-terminal" evidence="6">
    <location>
        <begin position="11"/>
        <end position="108"/>
    </location>
</feature>
<keyword evidence="5" id="KW-0964">Secreted</keyword>
<evidence type="ECO:0000259" key="7">
    <source>
        <dbReference type="Pfam" id="PF07195"/>
    </source>
</evidence>
<evidence type="ECO:0000259" key="6">
    <source>
        <dbReference type="Pfam" id="PF02465"/>
    </source>
</evidence>
<dbReference type="Pfam" id="PF02465">
    <property type="entry name" value="FliD_N"/>
    <property type="match status" value="1"/>
</dbReference>
<evidence type="ECO:0000313" key="9">
    <source>
        <dbReference type="Proteomes" id="UP000313645"/>
    </source>
</evidence>
<comment type="caution">
    <text evidence="8">The sequence shown here is derived from an EMBL/GenBank/DDBJ whole genome shotgun (WGS) entry which is preliminary data.</text>
</comment>
<dbReference type="Proteomes" id="UP000313645">
    <property type="component" value="Unassembled WGS sequence"/>
</dbReference>
<evidence type="ECO:0000313" key="8">
    <source>
        <dbReference type="EMBL" id="TBW56645.1"/>
    </source>
</evidence>
<comment type="subunit">
    <text evidence="2 5">Homopentamer.</text>
</comment>
<comment type="similarity">
    <text evidence="1 5">Belongs to the FliD family.</text>
</comment>
<keyword evidence="4 5" id="KW-0975">Bacterial flagellum</keyword>
<feature type="domain" description="Flagellar hook-associated protein 2 C-terminal" evidence="7">
    <location>
        <begin position="223"/>
        <end position="403"/>
    </location>
</feature>
<dbReference type="PANTHER" id="PTHR30288:SF0">
    <property type="entry name" value="FLAGELLAR HOOK-ASSOCIATED PROTEIN 2"/>
    <property type="match status" value="1"/>
</dbReference>
<organism evidence="8 9">
    <name type="scientific">Marinobacter halodurans</name>
    <dbReference type="NCBI Taxonomy" id="2528979"/>
    <lineage>
        <taxon>Bacteria</taxon>
        <taxon>Pseudomonadati</taxon>
        <taxon>Pseudomonadota</taxon>
        <taxon>Gammaproteobacteria</taxon>
        <taxon>Pseudomonadales</taxon>
        <taxon>Marinobacteraceae</taxon>
        <taxon>Marinobacter</taxon>
    </lineage>
</organism>
<dbReference type="Pfam" id="PF07195">
    <property type="entry name" value="FliD_C"/>
    <property type="match status" value="2"/>
</dbReference>
<dbReference type="RefSeq" id="WP_131480914.1">
    <property type="nucleotide sequence ID" value="NZ_SJDL01000010.1"/>
</dbReference>
<evidence type="ECO:0000256" key="2">
    <source>
        <dbReference type="ARBA" id="ARBA00011255"/>
    </source>
</evidence>
<name>A0ABY1ZLF1_9GAMM</name>